<proteinExistence type="predicted"/>
<gene>
    <name evidence="2" type="ORF">M440DRAFT_136770</name>
</gene>
<sequence>MFNDEINCERDCKCLMNLFWVCIVLHSTVVRAQVTSARICSVLCLPFFHHFTRSSHVIRSHLRIQLSNTTILYSHRTSSVHALLTRSAHWHGTRGHPSANVCRGTVPTRSASKPGGGCCAGTGPGTTSPMQSAPEAKSPRPVTILALTAPD</sequence>
<evidence type="ECO:0000313" key="2">
    <source>
        <dbReference type="EMBL" id="PTB73674.1"/>
    </source>
</evidence>
<evidence type="ECO:0000256" key="1">
    <source>
        <dbReference type="SAM" id="MobiDB-lite"/>
    </source>
</evidence>
<evidence type="ECO:0000313" key="3">
    <source>
        <dbReference type="Proteomes" id="UP000240760"/>
    </source>
</evidence>
<feature type="region of interest" description="Disordered" evidence="1">
    <location>
        <begin position="121"/>
        <end position="142"/>
    </location>
</feature>
<protein>
    <submittedName>
        <fullName evidence="2">Uncharacterized protein</fullName>
    </submittedName>
</protein>
<reference evidence="2 3" key="1">
    <citation type="submission" date="2016-07" db="EMBL/GenBank/DDBJ databases">
        <title>Multiple horizontal gene transfer events from other fungi enriched the ability of initially mycotrophic Trichoderma (Ascomycota) to feed on dead plant biomass.</title>
        <authorList>
            <consortium name="DOE Joint Genome Institute"/>
            <person name="Aerts A."/>
            <person name="Atanasova L."/>
            <person name="Chenthamara K."/>
            <person name="Zhang J."/>
            <person name="Grujic M."/>
            <person name="Henrissat B."/>
            <person name="Kuo A."/>
            <person name="Salamov A."/>
            <person name="Lipzen A."/>
            <person name="Labutti K."/>
            <person name="Barry K."/>
            <person name="Miao Y."/>
            <person name="Rahimi M.J."/>
            <person name="Shen Q."/>
            <person name="Grigoriev I.V."/>
            <person name="Kubicek C.P."/>
            <person name="Druzhinina I.S."/>
        </authorList>
    </citation>
    <scope>NUCLEOTIDE SEQUENCE [LARGE SCALE GENOMIC DNA]</scope>
    <source>
        <strain evidence="2 3">ATCC 18648</strain>
    </source>
</reference>
<keyword evidence="3" id="KW-1185">Reference proteome</keyword>
<name>A0A2T4BWI8_TRILO</name>
<dbReference type="EMBL" id="KZ679138">
    <property type="protein sequence ID" value="PTB73674.1"/>
    <property type="molecule type" value="Genomic_DNA"/>
</dbReference>
<dbReference type="Proteomes" id="UP000240760">
    <property type="component" value="Unassembled WGS sequence"/>
</dbReference>
<accession>A0A2T4BWI8</accession>
<dbReference type="AlphaFoldDB" id="A0A2T4BWI8"/>
<organism evidence="2 3">
    <name type="scientific">Trichoderma longibrachiatum ATCC 18648</name>
    <dbReference type="NCBI Taxonomy" id="983965"/>
    <lineage>
        <taxon>Eukaryota</taxon>
        <taxon>Fungi</taxon>
        <taxon>Dikarya</taxon>
        <taxon>Ascomycota</taxon>
        <taxon>Pezizomycotina</taxon>
        <taxon>Sordariomycetes</taxon>
        <taxon>Hypocreomycetidae</taxon>
        <taxon>Hypocreales</taxon>
        <taxon>Hypocreaceae</taxon>
        <taxon>Trichoderma</taxon>
    </lineage>
</organism>